<reference evidence="2" key="1">
    <citation type="submission" date="2020-08" db="EMBL/GenBank/DDBJ databases">
        <title>Multicomponent nature underlies the extraordinary mechanical properties of spider dragline silk.</title>
        <authorList>
            <person name="Kono N."/>
            <person name="Nakamura H."/>
            <person name="Mori M."/>
            <person name="Yoshida Y."/>
            <person name="Ohtoshi R."/>
            <person name="Malay A.D."/>
            <person name="Moran D.A.P."/>
            <person name="Tomita M."/>
            <person name="Numata K."/>
            <person name="Arakawa K."/>
        </authorList>
    </citation>
    <scope>NUCLEOTIDE SEQUENCE</scope>
</reference>
<evidence type="ECO:0000313" key="3">
    <source>
        <dbReference type="Proteomes" id="UP000886998"/>
    </source>
</evidence>
<comment type="caution">
    <text evidence="2">The sequence shown here is derived from an EMBL/GenBank/DDBJ whole genome shotgun (WGS) entry which is preliminary data.</text>
</comment>
<evidence type="ECO:0000256" key="1">
    <source>
        <dbReference type="SAM" id="Phobius"/>
    </source>
</evidence>
<keyword evidence="3" id="KW-1185">Reference proteome</keyword>
<evidence type="ECO:0000313" key="2">
    <source>
        <dbReference type="EMBL" id="GFY38687.1"/>
    </source>
</evidence>
<accession>A0A8X7BQC3</accession>
<feature type="transmembrane region" description="Helical" evidence="1">
    <location>
        <begin position="162"/>
        <end position="182"/>
    </location>
</feature>
<gene>
    <name evidence="2" type="ORF">TNIN_381771</name>
</gene>
<protein>
    <submittedName>
        <fullName evidence="2">Uncharacterized protein</fullName>
    </submittedName>
</protein>
<dbReference type="Proteomes" id="UP000886998">
    <property type="component" value="Unassembled WGS sequence"/>
</dbReference>
<dbReference type="AlphaFoldDB" id="A0A8X7BQC3"/>
<dbReference type="EMBL" id="BMAV01000982">
    <property type="protein sequence ID" value="GFY38687.1"/>
    <property type="molecule type" value="Genomic_DNA"/>
</dbReference>
<sequence>MLPCPSETGSYYNVTKADSSSNKYPVDNLMWKCTQYPLSSVVLQSKYRYSQAEHGTVLLVVLCRRWQRCKTVYAGRHHHPELDGRAGLQESELYLQGSPSPGKVSEWTPAIGLSEFSDGRESEPEALEGAVQSVISQVSKYEMKLALPGQREVSMEDLQGPFYLLLLGAVFGFLLVGAEKTFHKLKMVMKKYDKPVRSKVWSYEKHQLALF</sequence>
<keyword evidence="1" id="KW-1133">Transmembrane helix</keyword>
<keyword evidence="1" id="KW-0812">Transmembrane</keyword>
<name>A0A8X7BQC3_9ARAC</name>
<keyword evidence="1" id="KW-0472">Membrane</keyword>
<organism evidence="2 3">
    <name type="scientific">Trichonephila inaurata madagascariensis</name>
    <dbReference type="NCBI Taxonomy" id="2747483"/>
    <lineage>
        <taxon>Eukaryota</taxon>
        <taxon>Metazoa</taxon>
        <taxon>Ecdysozoa</taxon>
        <taxon>Arthropoda</taxon>
        <taxon>Chelicerata</taxon>
        <taxon>Arachnida</taxon>
        <taxon>Araneae</taxon>
        <taxon>Araneomorphae</taxon>
        <taxon>Entelegynae</taxon>
        <taxon>Araneoidea</taxon>
        <taxon>Nephilidae</taxon>
        <taxon>Trichonephila</taxon>
        <taxon>Trichonephila inaurata</taxon>
    </lineage>
</organism>
<proteinExistence type="predicted"/>